<reference evidence="2 3" key="1">
    <citation type="submission" date="2019-03" db="EMBL/GenBank/DDBJ databases">
        <title>Efficiently degradation of phenoxyalkanoic acid herbicides by Cupriavidus oxalaticus strain X32.</title>
        <authorList>
            <person name="Sheng X."/>
        </authorList>
    </citation>
    <scope>NUCLEOTIDE SEQUENCE [LARGE SCALE GENOMIC DNA]</scope>
    <source>
        <strain evidence="2 3">X32</strain>
        <plasmid evidence="2 3">unnamed1</plasmid>
    </source>
</reference>
<accession>A0A4P7LL71</accession>
<gene>
    <name evidence="2" type="ORF">E0W60_31625</name>
</gene>
<organism evidence="2 3">
    <name type="scientific">Cupriavidus oxalaticus</name>
    <dbReference type="NCBI Taxonomy" id="96344"/>
    <lineage>
        <taxon>Bacteria</taxon>
        <taxon>Pseudomonadati</taxon>
        <taxon>Pseudomonadota</taxon>
        <taxon>Betaproteobacteria</taxon>
        <taxon>Burkholderiales</taxon>
        <taxon>Burkholderiaceae</taxon>
        <taxon>Cupriavidus</taxon>
    </lineage>
</organism>
<keyword evidence="1 2" id="KW-0808">Transferase</keyword>
<dbReference type="PANTHER" id="PTHR48207:SF3">
    <property type="entry name" value="SUCCINATE--HYDROXYMETHYLGLUTARATE COA-TRANSFERASE"/>
    <property type="match status" value="1"/>
</dbReference>
<dbReference type="Gene3D" id="3.40.50.10540">
    <property type="entry name" value="Crotonobetainyl-coa:carnitine coa-transferase, domain 1"/>
    <property type="match status" value="1"/>
</dbReference>
<dbReference type="GO" id="GO:0008410">
    <property type="term" value="F:CoA-transferase activity"/>
    <property type="evidence" value="ECO:0007669"/>
    <property type="project" value="TreeGrafter"/>
</dbReference>
<dbReference type="PANTHER" id="PTHR48207">
    <property type="entry name" value="SUCCINATE--HYDROXYMETHYLGLUTARATE COA-TRANSFERASE"/>
    <property type="match status" value="1"/>
</dbReference>
<dbReference type="InterPro" id="IPR050483">
    <property type="entry name" value="CoA-transferase_III_domain"/>
</dbReference>
<dbReference type="InterPro" id="IPR044855">
    <property type="entry name" value="CoA-Trfase_III_dom3_sf"/>
</dbReference>
<dbReference type="Proteomes" id="UP000295294">
    <property type="component" value="Plasmid unnamed1"/>
</dbReference>
<dbReference type="InterPro" id="IPR023606">
    <property type="entry name" value="CoA-Trfase_III_dom_1_sf"/>
</dbReference>
<name>A0A4P7LL71_9BURK</name>
<dbReference type="KEGG" id="cox:E0W60_31625"/>
<evidence type="ECO:0000313" key="3">
    <source>
        <dbReference type="Proteomes" id="UP000295294"/>
    </source>
</evidence>
<sequence>MLTNISRPLHGIRVLDLTVALSGPYATLILGGLGAEVIRVEAPGGSDISSSNPPSVGKAGINFGPNPDGDLSLTTLSRARNKKSVTLDLKTERGREILMRLAAECDVVVENMSEGTAARLKVDYEHLRQANPRIVYASIKAFGEPSEYPSLKGMDIIVQALSGVMEATGFADGPPTRLGIPVADLLAPMFAVQGILAALIQRGRTGEGQQIQVSMLDCLASWVAEEHFDVLCRDGQPTRTGNSLDRLAPFGVYPTKNGHVAIVAFRPDWMKALLEVVGRPELVDDPRFATRGPRLQHAAELNTVIQAWTQTVTSEHVVDVLLEQRGIPAAKIRTPHEVVQDPSLHESGAVTRLTHPRYGGVAATSMGLPIRFSASVAQFDQPAMELGSSNEEVYGQLLGLSGEEIDALLKQKVI</sequence>
<keyword evidence="2" id="KW-0614">Plasmid</keyword>
<dbReference type="InterPro" id="IPR003673">
    <property type="entry name" value="CoA-Trfase_fam_III"/>
</dbReference>
<dbReference type="SUPFAM" id="SSF89796">
    <property type="entry name" value="CoA-transferase family III (CaiB/BaiF)"/>
    <property type="match status" value="1"/>
</dbReference>
<proteinExistence type="predicted"/>
<dbReference type="OrthoDB" id="8523055at2"/>
<dbReference type="EMBL" id="CP038636">
    <property type="protein sequence ID" value="QBY55559.1"/>
    <property type="molecule type" value="Genomic_DNA"/>
</dbReference>
<evidence type="ECO:0000256" key="1">
    <source>
        <dbReference type="ARBA" id="ARBA00022679"/>
    </source>
</evidence>
<protein>
    <submittedName>
        <fullName evidence="2">CoA transferase</fullName>
    </submittedName>
</protein>
<geneLocation type="plasmid" evidence="2">
    <name>unnamed1</name>
</geneLocation>
<dbReference type="RefSeq" id="WP_135706798.1">
    <property type="nucleotide sequence ID" value="NZ_CP038636.1"/>
</dbReference>
<dbReference type="Gene3D" id="3.30.1540.10">
    <property type="entry name" value="formyl-coa transferase, domain 3"/>
    <property type="match status" value="1"/>
</dbReference>
<evidence type="ECO:0000313" key="2">
    <source>
        <dbReference type="EMBL" id="QBY55559.1"/>
    </source>
</evidence>
<dbReference type="Pfam" id="PF02515">
    <property type="entry name" value="CoA_transf_3"/>
    <property type="match status" value="1"/>
</dbReference>
<dbReference type="AlphaFoldDB" id="A0A4P7LL71"/>